<dbReference type="SMART" id="SM00530">
    <property type="entry name" value="HTH_XRE"/>
    <property type="match status" value="1"/>
</dbReference>
<organism evidence="3 4">
    <name type="scientific">Danxiaibacter flavus</name>
    <dbReference type="NCBI Taxonomy" id="3049108"/>
    <lineage>
        <taxon>Bacteria</taxon>
        <taxon>Pseudomonadati</taxon>
        <taxon>Bacteroidota</taxon>
        <taxon>Chitinophagia</taxon>
        <taxon>Chitinophagales</taxon>
        <taxon>Chitinophagaceae</taxon>
        <taxon>Danxiaibacter</taxon>
    </lineage>
</organism>
<keyword evidence="4" id="KW-1185">Reference proteome</keyword>
<dbReference type="InterPro" id="IPR011051">
    <property type="entry name" value="RmlC_Cupin_sf"/>
</dbReference>
<evidence type="ECO:0000313" key="4">
    <source>
        <dbReference type="Proteomes" id="UP001560573"/>
    </source>
</evidence>
<protein>
    <submittedName>
        <fullName evidence="3">XRE family transcriptional regulator</fullName>
    </submittedName>
</protein>
<evidence type="ECO:0000256" key="1">
    <source>
        <dbReference type="ARBA" id="ARBA00023125"/>
    </source>
</evidence>
<dbReference type="Pfam" id="PF07883">
    <property type="entry name" value="Cupin_2"/>
    <property type="match status" value="1"/>
</dbReference>
<dbReference type="Pfam" id="PF01381">
    <property type="entry name" value="HTH_3"/>
    <property type="match status" value="1"/>
</dbReference>
<dbReference type="Gene3D" id="1.10.260.40">
    <property type="entry name" value="lambda repressor-like DNA-binding domains"/>
    <property type="match status" value="1"/>
</dbReference>
<dbReference type="PROSITE" id="PS50943">
    <property type="entry name" value="HTH_CROC1"/>
    <property type="match status" value="1"/>
</dbReference>
<comment type="caution">
    <text evidence="3">The sequence shown here is derived from an EMBL/GenBank/DDBJ whole genome shotgun (WGS) entry which is preliminary data.</text>
</comment>
<dbReference type="Gene3D" id="2.60.120.10">
    <property type="entry name" value="Jelly Rolls"/>
    <property type="match status" value="1"/>
</dbReference>
<dbReference type="CDD" id="cd00093">
    <property type="entry name" value="HTH_XRE"/>
    <property type="match status" value="1"/>
</dbReference>
<feature type="domain" description="HTH cro/C1-type" evidence="2">
    <location>
        <begin position="13"/>
        <end position="67"/>
    </location>
</feature>
<sequence length="190" mass="22008">MENNVILQISSRIKEKRKEKKITLQSLAEEAGVTKGLISQIENNRTVPSLTVLLSIIKALHVDLNEFFENLGDRVGADPILISNSEYETIEKEHTVGSYYNRILSFKLNGKLIDIIIYRQEKNAKRSFVSSNAHEFNYMISGSMQYTIEDKMYILHEGDSFYYDARKPHLTTCLSETDYTMLVIYFFDEE</sequence>
<dbReference type="Proteomes" id="UP001560573">
    <property type="component" value="Unassembled WGS sequence"/>
</dbReference>
<accession>A0ABV3ZLE1</accession>
<dbReference type="InterPro" id="IPR013096">
    <property type="entry name" value="Cupin_2"/>
</dbReference>
<reference evidence="3 4" key="1">
    <citation type="submission" date="2023-07" db="EMBL/GenBank/DDBJ databases">
        <authorList>
            <person name="Lian W.-H."/>
        </authorList>
    </citation>
    <scope>NUCLEOTIDE SEQUENCE [LARGE SCALE GENOMIC DNA]</scope>
    <source>
        <strain evidence="3 4">SYSU DXS3180</strain>
    </source>
</reference>
<evidence type="ECO:0000313" key="3">
    <source>
        <dbReference type="EMBL" id="MEX6690628.1"/>
    </source>
</evidence>
<dbReference type="PANTHER" id="PTHR46797:SF1">
    <property type="entry name" value="METHYLPHOSPHONATE SYNTHASE"/>
    <property type="match status" value="1"/>
</dbReference>
<dbReference type="RefSeq" id="WP_369332039.1">
    <property type="nucleotide sequence ID" value="NZ_JAULBC010000009.1"/>
</dbReference>
<dbReference type="InterPro" id="IPR010982">
    <property type="entry name" value="Lambda_DNA-bd_dom_sf"/>
</dbReference>
<dbReference type="InterPro" id="IPR014710">
    <property type="entry name" value="RmlC-like_jellyroll"/>
</dbReference>
<proteinExistence type="predicted"/>
<dbReference type="InterPro" id="IPR050807">
    <property type="entry name" value="TransReg_Diox_bact_type"/>
</dbReference>
<dbReference type="InterPro" id="IPR001387">
    <property type="entry name" value="Cro/C1-type_HTH"/>
</dbReference>
<dbReference type="SUPFAM" id="SSF47413">
    <property type="entry name" value="lambda repressor-like DNA-binding domains"/>
    <property type="match status" value="1"/>
</dbReference>
<keyword evidence="1" id="KW-0238">DNA-binding</keyword>
<evidence type="ECO:0000259" key="2">
    <source>
        <dbReference type="PROSITE" id="PS50943"/>
    </source>
</evidence>
<dbReference type="EMBL" id="JAULBC010000009">
    <property type="protein sequence ID" value="MEX6690628.1"/>
    <property type="molecule type" value="Genomic_DNA"/>
</dbReference>
<dbReference type="CDD" id="cd02209">
    <property type="entry name" value="cupin_XRE_C"/>
    <property type="match status" value="1"/>
</dbReference>
<dbReference type="SUPFAM" id="SSF51182">
    <property type="entry name" value="RmlC-like cupins"/>
    <property type="match status" value="1"/>
</dbReference>
<gene>
    <name evidence="3" type="ORF">QTN47_24185</name>
</gene>
<dbReference type="PANTHER" id="PTHR46797">
    <property type="entry name" value="HTH-TYPE TRANSCRIPTIONAL REGULATOR"/>
    <property type="match status" value="1"/>
</dbReference>
<name>A0ABV3ZLE1_9BACT</name>